<keyword evidence="1" id="KW-0472">Membrane</keyword>
<dbReference type="EMBL" id="CP042306">
    <property type="protein sequence ID" value="QDZ07022.1"/>
    <property type="molecule type" value="Genomic_DNA"/>
</dbReference>
<dbReference type="AlphaFoldDB" id="A0A5B8LHC7"/>
<feature type="transmembrane region" description="Helical" evidence="1">
    <location>
        <begin position="36"/>
        <end position="57"/>
    </location>
</feature>
<accession>A0A5B8LHC7</accession>
<dbReference type="KEGG" id="spai:FPZ24_05640"/>
<keyword evidence="3" id="KW-1185">Reference proteome</keyword>
<keyword evidence="1" id="KW-1133">Transmembrane helix</keyword>
<dbReference type="Proteomes" id="UP000315673">
    <property type="component" value="Chromosome"/>
</dbReference>
<proteinExistence type="predicted"/>
<feature type="transmembrane region" description="Helical" evidence="1">
    <location>
        <begin position="9"/>
        <end position="30"/>
    </location>
</feature>
<dbReference type="RefSeq" id="WP_146570106.1">
    <property type="nucleotide sequence ID" value="NZ_CP042306.1"/>
</dbReference>
<evidence type="ECO:0000313" key="2">
    <source>
        <dbReference type="EMBL" id="QDZ07022.1"/>
    </source>
</evidence>
<evidence type="ECO:0000313" key="3">
    <source>
        <dbReference type="Proteomes" id="UP000315673"/>
    </source>
</evidence>
<protein>
    <submittedName>
        <fullName evidence="2">Uncharacterized protein</fullName>
    </submittedName>
</protein>
<name>A0A5B8LHC7_9SPHN</name>
<evidence type="ECO:0000256" key="1">
    <source>
        <dbReference type="SAM" id="Phobius"/>
    </source>
</evidence>
<reference evidence="2 3" key="1">
    <citation type="submission" date="2019-07" db="EMBL/GenBank/DDBJ databases">
        <title>Full genome sequence of Sphingomonas sp. 4R-6-7(HKS19).</title>
        <authorList>
            <person name="Im W.-T."/>
        </authorList>
    </citation>
    <scope>NUCLEOTIDE SEQUENCE [LARGE SCALE GENOMIC DNA]</scope>
    <source>
        <strain evidence="2 3">HKS19</strain>
    </source>
</reference>
<sequence length="73" mass="8043">MSGRTIAEFCYMLASAGVTYLIAWGAAWSYPQGADTIWPIGWVSIAIVAALGFKPFWDSWRIDTLRAKQGADD</sequence>
<dbReference type="OrthoDB" id="7572191at2"/>
<organism evidence="2 3">
    <name type="scientific">Sphingomonas panacisoli</name>
    <dbReference type="NCBI Taxonomy" id="1813879"/>
    <lineage>
        <taxon>Bacteria</taxon>
        <taxon>Pseudomonadati</taxon>
        <taxon>Pseudomonadota</taxon>
        <taxon>Alphaproteobacteria</taxon>
        <taxon>Sphingomonadales</taxon>
        <taxon>Sphingomonadaceae</taxon>
        <taxon>Sphingomonas</taxon>
    </lineage>
</organism>
<gene>
    <name evidence="2" type="ORF">FPZ24_05640</name>
</gene>
<keyword evidence="1" id="KW-0812">Transmembrane</keyword>